<keyword evidence="3" id="KW-1185">Reference proteome</keyword>
<dbReference type="KEGG" id="wfu:AXE80_01010"/>
<dbReference type="SUPFAM" id="SSF53448">
    <property type="entry name" value="Nucleotide-diphospho-sugar transferases"/>
    <property type="match status" value="1"/>
</dbReference>
<organism evidence="2 3">
    <name type="scientific">Wenyingzhuangia fucanilytica</name>
    <dbReference type="NCBI Taxonomy" id="1790137"/>
    <lineage>
        <taxon>Bacteria</taxon>
        <taxon>Pseudomonadati</taxon>
        <taxon>Bacteroidota</taxon>
        <taxon>Flavobacteriia</taxon>
        <taxon>Flavobacteriales</taxon>
        <taxon>Flavobacteriaceae</taxon>
        <taxon>Wenyingzhuangia</taxon>
    </lineage>
</organism>
<dbReference type="PANTHER" id="PTHR46390">
    <property type="entry name" value="MANNOSE-1-PHOSPHATE GUANYLYLTRANSFERASE"/>
    <property type="match status" value="1"/>
</dbReference>
<gene>
    <name evidence="2" type="ORF">AXE80_01010</name>
</gene>
<evidence type="ECO:0000313" key="2">
    <source>
        <dbReference type="EMBL" id="ANW94958.1"/>
    </source>
</evidence>
<dbReference type="Gene3D" id="3.90.550.10">
    <property type="entry name" value="Spore Coat Polysaccharide Biosynthesis Protein SpsA, Chain A"/>
    <property type="match status" value="1"/>
</dbReference>
<protein>
    <submittedName>
        <fullName evidence="2">Mannose-1-phosphate guanyltransferase</fullName>
    </submittedName>
</protein>
<name>A0A1B1Y2I3_9FLAO</name>
<dbReference type="InterPro" id="IPR005835">
    <property type="entry name" value="NTP_transferase_dom"/>
</dbReference>
<dbReference type="EMBL" id="CP014224">
    <property type="protein sequence ID" value="ANW94958.1"/>
    <property type="molecule type" value="Genomic_DNA"/>
</dbReference>
<evidence type="ECO:0000313" key="3">
    <source>
        <dbReference type="Proteomes" id="UP000092967"/>
    </source>
</evidence>
<dbReference type="CDD" id="cd02509">
    <property type="entry name" value="GDP-M1P_Guanylyltransferase"/>
    <property type="match status" value="1"/>
</dbReference>
<dbReference type="AlphaFoldDB" id="A0A1B1Y2I3"/>
<proteinExistence type="predicted"/>
<dbReference type="STRING" id="1790137.AXE80_01010"/>
<dbReference type="GO" id="GO:0004475">
    <property type="term" value="F:mannose-1-phosphate guanylyltransferase (GTP) activity"/>
    <property type="evidence" value="ECO:0007669"/>
    <property type="project" value="InterPro"/>
</dbReference>
<accession>A0A1B1Y2I3</accession>
<sequence length="341" mass="38848">MGNNIINVVLSGGVGSRLWPISRKNSPKQFIQIFEKKSLFQYTILRNKKLVNDYMLVTNESQLTMAIDQSKELGINIDKKIIESVGRNTAPAITLAALSLNPEDIMFITPSDHMIGDEKEYKLAVKNAIRLAKEGSIVTFGIQPLKPETGYGYIEYDEEDVKSFREKPNQDLAIKYIRSGNFCWNSGMFCFKASVFLEEIKKYQPEIYEASVLAYKNSTDGFVKKEDMEKIPEDSIDFAVLEKSRIIKMVKSHFIWSDLGSFDSLISYAKDFQNDELFEMVKGENIVNSYAMCSKPVYATRGIDHIVLIEAEDCILLITKDKSEEVKQIREFAGSRDENLL</sequence>
<dbReference type="PANTHER" id="PTHR46390:SF1">
    <property type="entry name" value="MANNOSE-1-PHOSPHATE GUANYLYLTRANSFERASE"/>
    <property type="match status" value="1"/>
</dbReference>
<dbReference type="InterPro" id="IPR029044">
    <property type="entry name" value="Nucleotide-diphossugar_trans"/>
</dbReference>
<keyword evidence="2" id="KW-0808">Transferase</keyword>
<dbReference type="Proteomes" id="UP000092967">
    <property type="component" value="Chromosome"/>
</dbReference>
<feature type="domain" description="Nucleotidyl transferase" evidence="1">
    <location>
        <begin position="7"/>
        <end position="272"/>
    </location>
</feature>
<dbReference type="InterPro" id="IPR049577">
    <property type="entry name" value="GMPP_N"/>
</dbReference>
<reference evidence="2 3" key="1">
    <citation type="submission" date="2016-02" db="EMBL/GenBank/DDBJ databases">
        <authorList>
            <person name="Wen L."/>
            <person name="He K."/>
            <person name="Yang H."/>
        </authorList>
    </citation>
    <scope>NUCLEOTIDE SEQUENCE [LARGE SCALE GENOMIC DNA]</scope>
    <source>
        <strain evidence="2 3">CZ1127</strain>
    </source>
</reference>
<dbReference type="SUPFAM" id="SSF159283">
    <property type="entry name" value="Guanosine diphospho-D-mannose pyrophosphorylase/mannose-6-phosphate isomerase linker domain"/>
    <property type="match status" value="1"/>
</dbReference>
<evidence type="ECO:0000259" key="1">
    <source>
        <dbReference type="Pfam" id="PF00483"/>
    </source>
</evidence>
<dbReference type="OrthoDB" id="9806359at2"/>
<dbReference type="Pfam" id="PF00483">
    <property type="entry name" value="NTP_transferase"/>
    <property type="match status" value="1"/>
</dbReference>
<dbReference type="RefSeq" id="WP_068824062.1">
    <property type="nucleotide sequence ID" value="NZ_CP014224.1"/>
</dbReference>
<dbReference type="GO" id="GO:0009298">
    <property type="term" value="P:GDP-mannose biosynthetic process"/>
    <property type="evidence" value="ECO:0007669"/>
    <property type="project" value="TreeGrafter"/>
</dbReference>
<dbReference type="InterPro" id="IPR051161">
    <property type="entry name" value="Mannose-6P_isomerase_type2"/>
</dbReference>